<reference evidence="2" key="1">
    <citation type="submission" date="2024-05" db="EMBL/GenBank/DDBJ databases">
        <authorList>
            <person name="Kim S."/>
            <person name="Heo J."/>
            <person name="Choi H."/>
            <person name="Choi Y."/>
            <person name="Kwon S.-W."/>
            <person name="Kim Y."/>
        </authorList>
    </citation>
    <scope>NUCLEOTIDE SEQUENCE</scope>
    <source>
        <strain evidence="2">KACC 23698</strain>
    </source>
</reference>
<dbReference type="RefSeq" id="WP_406857008.1">
    <property type="nucleotide sequence ID" value="NZ_CP157484.1"/>
</dbReference>
<evidence type="ECO:0008006" key="3">
    <source>
        <dbReference type="Google" id="ProtNLM"/>
    </source>
</evidence>
<feature type="transmembrane region" description="Helical" evidence="1">
    <location>
        <begin position="9"/>
        <end position="28"/>
    </location>
</feature>
<dbReference type="InterPro" id="IPR017015">
    <property type="entry name" value="UCP033367_VanZ"/>
</dbReference>
<dbReference type="PIRSF" id="PIRSF033367">
    <property type="entry name" value="UCP033367_VanZ"/>
    <property type="match status" value="1"/>
</dbReference>
<gene>
    <name evidence="2" type="ORF">ABEG18_05070</name>
</gene>
<feature type="transmembrane region" description="Helical" evidence="1">
    <location>
        <begin position="40"/>
        <end position="55"/>
    </location>
</feature>
<dbReference type="AlphaFoldDB" id="A0AAU7JID5"/>
<keyword evidence="1" id="KW-0472">Membrane</keyword>
<name>A0AAU7JID5_9HYPH</name>
<keyword evidence="1" id="KW-1133">Transmembrane helix</keyword>
<accession>A0AAU7JID5</accession>
<organism evidence="2">
    <name type="scientific">Alsobacter sp. KACC 23698</name>
    <dbReference type="NCBI Taxonomy" id="3149229"/>
    <lineage>
        <taxon>Bacteria</taxon>
        <taxon>Pseudomonadati</taxon>
        <taxon>Pseudomonadota</taxon>
        <taxon>Alphaproteobacteria</taxon>
        <taxon>Hyphomicrobiales</taxon>
        <taxon>Alsobacteraceae</taxon>
        <taxon>Alsobacter</taxon>
    </lineage>
</organism>
<feature type="transmembrane region" description="Helical" evidence="1">
    <location>
        <begin position="60"/>
        <end position="78"/>
    </location>
</feature>
<evidence type="ECO:0000256" key="1">
    <source>
        <dbReference type="SAM" id="Phobius"/>
    </source>
</evidence>
<keyword evidence="1" id="KW-0812">Transmembrane</keyword>
<feature type="transmembrane region" description="Helical" evidence="1">
    <location>
        <begin position="90"/>
        <end position="108"/>
    </location>
</feature>
<protein>
    <recommendedName>
        <fullName evidence="3">VanZ family protein</fullName>
    </recommendedName>
</protein>
<sequence>MPSIRFSRIAAWLLVVAIGLMTVCPIGLRPVTGLSVDLERFAAFGLLGLLFGLAYPRRRIAVLAAVVAAAAGLEAMQYLEPTRHGRVHDFEIKAVAGALGALSAMLFGKVAREANWRRSAG</sequence>
<proteinExistence type="predicted"/>
<dbReference type="EMBL" id="CP157484">
    <property type="protein sequence ID" value="XBO40153.1"/>
    <property type="molecule type" value="Genomic_DNA"/>
</dbReference>
<evidence type="ECO:0000313" key="2">
    <source>
        <dbReference type="EMBL" id="XBO40153.1"/>
    </source>
</evidence>